<keyword evidence="5" id="KW-1185">Reference proteome</keyword>
<dbReference type="OrthoDB" id="9789566at2"/>
<dbReference type="AlphaFoldDB" id="A0A371AVM0"/>
<feature type="domain" description="HTH tetR-type" evidence="3">
    <location>
        <begin position="3"/>
        <end position="63"/>
    </location>
</feature>
<evidence type="ECO:0000259" key="3">
    <source>
        <dbReference type="PROSITE" id="PS50977"/>
    </source>
</evidence>
<sequence length="185" mass="21476">MEEQTKQVILKAAFLLLEKKDMNSISVREIAKEAGVNIAAISYYFGGKSELFSSMMEQYWEDLKLLCMEILEQESISNLDAKNFCLRYMEKEMSSTGILRSEQVMYQNYKIDEKTKERINLQFKAFSHLVKQCNPNCKEESLKIKVVSLLSALTHPALWNEIAENLIDDKKMFMDAYVCELVDNL</sequence>
<accession>A0A371AVM0</accession>
<comment type="caution">
    <text evidence="4">The sequence shown here is derived from an EMBL/GenBank/DDBJ whole genome shotgun (WGS) entry which is preliminary data.</text>
</comment>
<dbReference type="PANTHER" id="PTHR43479">
    <property type="entry name" value="ACREF/ENVCD OPERON REPRESSOR-RELATED"/>
    <property type="match status" value="1"/>
</dbReference>
<reference evidence="4 5" key="1">
    <citation type="submission" date="2018-07" db="EMBL/GenBank/DDBJ databases">
        <title>Anaerosacharophilus polymeroproducens gen. nov. sp. nov., an anaerobic bacterium isolated from salt field.</title>
        <authorList>
            <person name="Kim W."/>
            <person name="Yang S.-H."/>
            <person name="Oh J."/>
            <person name="Lee J.-H."/>
            <person name="Kwon K.K."/>
        </authorList>
    </citation>
    <scope>NUCLEOTIDE SEQUENCE [LARGE SCALE GENOMIC DNA]</scope>
    <source>
        <strain evidence="4 5">MCWD5</strain>
    </source>
</reference>
<gene>
    <name evidence="4" type="ORF">DWV06_08610</name>
</gene>
<organism evidence="4 5">
    <name type="scientific">Anaerosacchariphilus polymeriproducens</name>
    <dbReference type="NCBI Taxonomy" id="1812858"/>
    <lineage>
        <taxon>Bacteria</taxon>
        <taxon>Bacillati</taxon>
        <taxon>Bacillota</taxon>
        <taxon>Clostridia</taxon>
        <taxon>Lachnospirales</taxon>
        <taxon>Lachnospiraceae</taxon>
        <taxon>Anaerosacchariphilus</taxon>
    </lineage>
</organism>
<dbReference type="PRINTS" id="PR00455">
    <property type="entry name" value="HTHTETR"/>
</dbReference>
<keyword evidence="1 2" id="KW-0238">DNA-binding</keyword>
<dbReference type="SUPFAM" id="SSF46689">
    <property type="entry name" value="Homeodomain-like"/>
    <property type="match status" value="1"/>
</dbReference>
<dbReference type="InterPro" id="IPR050624">
    <property type="entry name" value="HTH-type_Tx_Regulator"/>
</dbReference>
<dbReference type="Pfam" id="PF00440">
    <property type="entry name" value="TetR_N"/>
    <property type="match status" value="1"/>
</dbReference>
<proteinExistence type="predicted"/>
<evidence type="ECO:0000256" key="1">
    <source>
        <dbReference type="ARBA" id="ARBA00023125"/>
    </source>
</evidence>
<dbReference type="Gene3D" id="1.10.357.10">
    <property type="entry name" value="Tetracycline Repressor, domain 2"/>
    <property type="match status" value="1"/>
</dbReference>
<protein>
    <submittedName>
        <fullName evidence="4">TetR/AcrR family transcriptional regulator</fullName>
    </submittedName>
</protein>
<evidence type="ECO:0000256" key="2">
    <source>
        <dbReference type="PROSITE-ProRule" id="PRU00335"/>
    </source>
</evidence>
<name>A0A371AVM0_9FIRM</name>
<dbReference type="GO" id="GO:0003677">
    <property type="term" value="F:DNA binding"/>
    <property type="evidence" value="ECO:0007669"/>
    <property type="project" value="UniProtKB-UniRule"/>
</dbReference>
<feature type="DNA-binding region" description="H-T-H motif" evidence="2">
    <location>
        <begin position="26"/>
        <end position="45"/>
    </location>
</feature>
<evidence type="ECO:0000313" key="4">
    <source>
        <dbReference type="EMBL" id="RDU23634.1"/>
    </source>
</evidence>
<dbReference type="PROSITE" id="PS50977">
    <property type="entry name" value="HTH_TETR_2"/>
    <property type="match status" value="1"/>
</dbReference>
<dbReference type="EMBL" id="QRCT01000020">
    <property type="protein sequence ID" value="RDU23634.1"/>
    <property type="molecule type" value="Genomic_DNA"/>
</dbReference>
<dbReference type="InterPro" id="IPR009057">
    <property type="entry name" value="Homeodomain-like_sf"/>
</dbReference>
<dbReference type="PANTHER" id="PTHR43479:SF11">
    <property type="entry name" value="ACREF_ENVCD OPERON REPRESSOR-RELATED"/>
    <property type="match status" value="1"/>
</dbReference>
<dbReference type="InterPro" id="IPR001647">
    <property type="entry name" value="HTH_TetR"/>
</dbReference>
<evidence type="ECO:0000313" key="5">
    <source>
        <dbReference type="Proteomes" id="UP000255036"/>
    </source>
</evidence>
<dbReference type="Proteomes" id="UP000255036">
    <property type="component" value="Unassembled WGS sequence"/>
</dbReference>
<dbReference type="RefSeq" id="WP_115481779.1">
    <property type="nucleotide sequence ID" value="NZ_QRCT01000020.1"/>
</dbReference>